<dbReference type="Proteomes" id="UP000828251">
    <property type="component" value="Unassembled WGS sequence"/>
</dbReference>
<evidence type="ECO:0000313" key="1">
    <source>
        <dbReference type="EMBL" id="KAH1107952.1"/>
    </source>
</evidence>
<protein>
    <submittedName>
        <fullName evidence="1">Uncharacterized protein</fullName>
    </submittedName>
</protein>
<organism evidence="1 2">
    <name type="scientific">Gossypium stocksii</name>
    <dbReference type="NCBI Taxonomy" id="47602"/>
    <lineage>
        <taxon>Eukaryota</taxon>
        <taxon>Viridiplantae</taxon>
        <taxon>Streptophyta</taxon>
        <taxon>Embryophyta</taxon>
        <taxon>Tracheophyta</taxon>
        <taxon>Spermatophyta</taxon>
        <taxon>Magnoliopsida</taxon>
        <taxon>eudicotyledons</taxon>
        <taxon>Gunneridae</taxon>
        <taxon>Pentapetalae</taxon>
        <taxon>rosids</taxon>
        <taxon>malvids</taxon>
        <taxon>Malvales</taxon>
        <taxon>Malvaceae</taxon>
        <taxon>Malvoideae</taxon>
        <taxon>Gossypium</taxon>
    </lineage>
</organism>
<proteinExistence type="predicted"/>
<comment type="caution">
    <text evidence="1">The sequence shown here is derived from an EMBL/GenBank/DDBJ whole genome shotgun (WGS) entry which is preliminary data.</text>
</comment>
<dbReference type="EMBL" id="JAIQCV010000004">
    <property type="protein sequence ID" value="KAH1107952.1"/>
    <property type="molecule type" value="Genomic_DNA"/>
</dbReference>
<sequence>MTSGYDKKNKWKVAAKITCMQRQPITTIVGKTQLAKLSKGRMLQLEDLLIVRNILKYYLLENSPNGWRPLNNLHGMNIINMLPIEFTRPHDANEELGLILPGKRE</sequence>
<name>A0A9D4ABP9_9ROSI</name>
<dbReference type="OrthoDB" id="10578750at2759"/>
<evidence type="ECO:0000313" key="2">
    <source>
        <dbReference type="Proteomes" id="UP000828251"/>
    </source>
</evidence>
<keyword evidence="2" id="KW-1185">Reference proteome</keyword>
<gene>
    <name evidence="1" type="ORF">J1N35_011720</name>
</gene>
<reference evidence="1 2" key="1">
    <citation type="journal article" date="2021" name="Plant Biotechnol. J.">
        <title>Multi-omics assisted identification of the key and species-specific regulatory components of drought-tolerant mechanisms in Gossypium stocksii.</title>
        <authorList>
            <person name="Yu D."/>
            <person name="Ke L."/>
            <person name="Zhang D."/>
            <person name="Wu Y."/>
            <person name="Sun Y."/>
            <person name="Mei J."/>
            <person name="Sun J."/>
            <person name="Sun Y."/>
        </authorList>
    </citation>
    <scope>NUCLEOTIDE SEQUENCE [LARGE SCALE GENOMIC DNA]</scope>
    <source>
        <strain evidence="2">cv. E1</strain>
        <tissue evidence="1">Leaf</tissue>
    </source>
</reference>
<accession>A0A9D4ABP9</accession>
<dbReference type="AlphaFoldDB" id="A0A9D4ABP9"/>